<organism evidence="1 2">
    <name type="scientific">Candolleomyces aberdarensis</name>
    <dbReference type="NCBI Taxonomy" id="2316362"/>
    <lineage>
        <taxon>Eukaryota</taxon>
        <taxon>Fungi</taxon>
        <taxon>Dikarya</taxon>
        <taxon>Basidiomycota</taxon>
        <taxon>Agaricomycotina</taxon>
        <taxon>Agaricomycetes</taxon>
        <taxon>Agaricomycetidae</taxon>
        <taxon>Agaricales</taxon>
        <taxon>Agaricineae</taxon>
        <taxon>Psathyrellaceae</taxon>
        <taxon>Candolleomyces</taxon>
    </lineage>
</organism>
<proteinExistence type="predicted"/>
<dbReference type="AlphaFoldDB" id="A0A4Q2DWN8"/>
<name>A0A4Q2DWN8_9AGAR</name>
<reference evidence="1 2" key="1">
    <citation type="submission" date="2019-01" db="EMBL/GenBank/DDBJ databases">
        <title>Draft genome sequence of Psathyrella aberdarensis IHI B618.</title>
        <authorList>
            <person name="Buettner E."/>
            <person name="Kellner H."/>
        </authorList>
    </citation>
    <scope>NUCLEOTIDE SEQUENCE [LARGE SCALE GENOMIC DNA]</scope>
    <source>
        <strain evidence="1 2">IHI B618</strain>
    </source>
</reference>
<sequence>MPAEPSCWATKLNDLPPIPVATEARAAAGGPFASGRFIVETTDWGLVQRPDYASVVYQVNNETPLRVVSSISATIIGMPKDALFVIGANPSTQRVGINGMQDKAVASTLVEYLMQGIFYAHEKAFGWVIGKFW</sequence>
<accession>A0A4Q2DWN8</accession>
<dbReference type="Proteomes" id="UP000290288">
    <property type="component" value="Unassembled WGS sequence"/>
</dbReference>
<dbReference type="EMBL" id="SDEE01000023">
    <property type="protein sequence ID" value="RXW24251.1"/>
    <property type="molecule type" value="Genomic_DNA"/>
</dbReference>
<evidence type="ECO:0000313" key="1">
    <source>
        <dbReference type="EMBL" id="RXW24251.1"/>
    </source>
</evidence>
<protein>
    <submittedName>
        <fullName evidence="1">Uncharacterized protein</fullName>
    </submittedName>
</protein>
<comment type="caution">
    <text evidence="1">The sequence shown here is derived from an EMBL/GenBank/DDBJ whole genome shotgun (WGS) entry which is preliminary data.</text>
</comment>
<evidence type="ECO:0000313" key="2">
    <source>
        <dbReference type="Proteomes" id="UP000290288"/>
    </source>
</evidence>
<keyword evidence="2" id="KW-1185">Reference proteome</keyword>
<dbReference type="OrthoDB" id="2383679at2759"/>
<gene>
    <name evidence="1" type="ORF">EST38_g1613</name>
</gene>